<dbReference type="InterPro" id="IPR018082">
    <property type="entry name" value="AmbAllergen"/>
</dbReference>
<protein>
    <recommendedName>
        <fullName evidence="4 10">Pectate lyase</fullName>
        <ecNumber evidence="4 10">4.2.2.2</ecNumber>
    </recommendedName>
</protein>
<dbReference type="PANTHER" id="PTHR31683:SF208">
    <property type="entry name" value="PECTATE LYASE"/>
    <property type="match status" value="1"/>
</dbReference>
<dbReference type="InterPro" id="IPR002156">
    <property type="entry name" value="RNaseH_domain"/>
</dbReference>
<dbReference type="Pfam" id="PF04431">
    <property type="entry name" value="Pec_lyase_N"/>
    <property type="match status" value="1"/>
</dbReference>
<dbReference type="EMBL" id="JBBPBM010000104">
    <property type="protein sequence ID" value="KAK8508174.1"/>
    <property type="molecule type" value="Genomic_DNA"/>
</dbReference>
<dbReference type="Pfam" id="PF00544">
    <property type="entry name" value="Pectate_lyase_4"/>
    <property type="match status" value="1"/>
</dbReference>
<evidence type="ECO:0000256" key="5">
    <source>
        <dbReference type="ARBA" id="ARBA00022723"/>
    </source>
</evidence>
<organism evidence="12 13">
    <name type="scientific">Hibiscus sabdariffa</name>
    <name type="common">roselle</name>
    <dbReference type="NCBI Taxonomy" id="183260"/>
    <lineage>
        <taxon>Eukaryota</taxon>
        <taxon>Viridiplantae</taxon>
        <taxon>Streptophyta</taxon>
        <taxon>Embryophyta</taxon>
        <taxon>Tracheophyta</taxon>
        <taxon>Spermatophyta</taxon>
        <taxon>Magnoliopsida</taxon>
        <taxon>eudicotyledons</taxon>
        <taxon>Gunneridae</taxon>
        <taxon>Pentapetalae</taxon>
        <taxon>rosids</taxon>
        <taxon>malvids</taxon>
        <taxon>Malvales</taxon>
        <taxon>Malvaceae</taxon>
        <taxon>Malvoideae</taxon>
        <taxon>Hibiscus</taxon>
    </lineage>
</organism>
<evidence type="ECO:0000256" key="2">
    <source>
        <dbReference type="ARBA" id="ARBA00005220"/>
    </source>
</evidence>
<dbReference type="InterPro" id="IPR002022">
    <property type="entry name" value="Pec_lyase"/>
</dbReference>
<comment type="similarity">
    <text evidence="3 10">Belongs to the polysaccharide lyase 1 family.</text>
</comment>
<dbReference type="EC" id="4.2.2.2" evidence="4 10"/>
<evidence type="ECO:0000256" key="6">
    <source>
        <dbReference type="ARBA" id="ARBA00022729"/>
    </source>
</evidence>
<evidence type="ECO:0000256" key="10">
    <source>
        <dbReference type="RuleBase" id="RU361123"/>
    </source>
</evidence>
<evidence type="ECO:0000256" key="1">
    <source>
        <dbReference type="ARBA" id="ARBA00000695"/>
    </source>
</evidence>
<feature type="domain" description="Pectate lyase" evidence="11">
    <location>
        <begin position="394"/>
        <end position="592"/>
    </location>
</feature>
<dbReference type="InterPro" id="IPR011050">
    <property type="entry name" value="Pectin_lyase_fold/virulence"/>
</dbReference>
<proteinExistence type="inferred from homology"/>
<sequence>MVSAVGSAPGPSLHDDRGDPGCLRLVDLRLRSVVIETDSLEVIRLVQSNSYVHGTFGMVLHVKELCNRDWEESFSHVKRAGNRVADDMIRMTDLDSFNVISFDVPPNVVAGLVDLRLRSVVVETDSLEVIRLVQSNSYVHGTFGMVLHVKELCNRDREESFSHVKRAGNRLADDMTHMTDLDSFNVISFDVPPNVVAGLVSGQGPVCNREIVCWTWTLKPFSLPGNKSMAVTSNNSFSLLGFVLSLVAIIPSLQAHIAEYDDYWRERELQAKENLDKAYNPHPEEVTNHYSEHAARTLMGFNSTRRSLKGQKKRGPCLATNPIDQCWRCDPNWEDNRKRLADCALGFGRGTTGGKDGEFYVVTDPSDNILNPKPGTLRYAVIQTRPLWITFARPMIIRLKQELVISTDDKTIDGRGVRVHIAYGAGISIHFARNIIIHNLRIHDTISRNGGMIRDAENHFGVRTESDGDGISIFGATNVWIDHLSMYRCFDGLIDVIQGSTAITISNSHFTDHNDVMLFGASDTYVEDEKMQITVALNRFGKGLVERMPRCRFGFIHVVNNDYTHWIMYAIGGSSHPTIISQGNRFRATSDRITKEVTVRQNAPPQVWKSWDWVSQGDRFLNGAFFTSSGDPNARKKFGADKMLPFQPGRMVPILTLSSGVLECKPGKPC</sequence>
<comment type="caution">
    <text evidence="12">The sequence shown here is derived from an EMBL/GenBank/DDBJ whole genome shotgun (WGS) entry which is preliminary data.</text>
</comment>
<dbReference type="Pfam" id="PF13456">
    <property type="entry name" value="RVT_3"/>
    <property type="match status" value="2"/>
</dbReference>
<evidence type="ECO:0000259" key="11">
    <source>
        <dbReference type="SMART" id="SM00656"/>
    </source>
</evidence>
<keyword evidence="8" id="KW-0325">Glycoprotein</keyword>
<dbReference type="InterPro" id="IPR045032">
    <property type="entry name" value="PEL"/>
</dbReference>
<keyword evidence="7 10" id="KW-0106">Calcium</keyword>
<dbReference type="PANTHER" id="PTHR31683">
    <property type="entry name" value="PECTATE LYASE 18-RELATED"/>
    <property type="match status" value="1"/>
</dbReference>
<keyword evidence="5 10" id="KW-0479">Metal-binding</keyword>
<comment type="cofactor">
    <cofactor evidence="10">
        <name>Ca(2+)</name>
        <dbReference type="ChEBI" id="CHEBI:29108"/>
    </cofactor>
    <text evidence="10">Binds 1 Ca(2+) ion. Required for its activity.</text>
</comment>
<keyword evidence="6" id="KW-0732">Signal</keyword>
<comment type="pathway">
    <text evidence="2 10">Glycan metabolism; pectin degradation; 2-dehydro-3-deoxy-D-gluconate from pectin: step 2/5.</text>
</comment>
<dbReference type="CDD" id="cd06222">
    <property type="entry name" value="RNase_H_like"/>
    <property type="match status" value="2"/>
</dbReference>
<evidence type="ECO:0000256" key="9">
    <source>
        <dbReference type="ARBA" id="ARBA00023239"/>
    </source>
</evidence>
<dbReference type="Gene3D" id="2.160.20.10">
    <property type="entry name" value="Single-stranded right-handed beta-helix, Pectin lyase-like"/>
    <property type="match status" value="1"/>
</dbReference>
<evidence type="ECO:0000256" key="4">
    <source>
        <dbReference type="ARBA" id="ARBA00012272"/>
    </source>
</evidence>
<dbReference type="InterPro" id="IPR007524">
    <property type="entry name" value="Pec_lyase_N"/>
</dbReference>
<comment type="catalytic activity">
    <reaction evidence="1 10">
        <text>Eliminative cleavage of (1-&gt;4)-alpha-D-galacturonan to give oligosaccharides with 4-deoxy-alpha-D-galact-4-enuronosyl groups at their non-reducing ends.</text>
        <dbReference type="EC" id="4.2.2.2"/>
    </reaction>
</comment>
<evidence type="ECO:0000313" key="13">
    <source>
        <dbReference type="Proteomes" id="UP001472677"/>
    </source>
</evidence>
<evidence type="ECO:0000256" key="7">
    <source>
        <dbReference type="ARBA" id="ARBA00022837"/>
    </source>
</evidence>
<keyword evidence="13" id="KW-1185">Reference proteome</keyword>
<dbReference type="InterPro" id="IPR012334">
    <property type="entry name" value="Pectin_lyas_fold"/>
</dbReference>
<gene>
    <name evidence="12" type="ORF">V6N12_025275</name>
</gene>
<evidence type="ECO:0000313" key="12">
    <source>
        <dbReference type="EMBL" id="KAK8508174.1"/>
    </source>
</evidence>
<evidence type="ECO:0000256" key="3">
    <source>
        <dbReference type="ARBA" id="ARBA00010980"/>
    </source>
</evidence>
<reference evidence="12 13" key="1">
    <citation type="journal article" date="2024" name="G3 (Bethesda)">
        <title>Genome assembly of Hibiscus sabdariffa L. provides insights into metabolisms of medicinal natural products.</title>
        <authorList>
            <person name="Kim T."/>
        </authorList>
    </citation>
    <scope>NUCLEOTIDE SEQUENCE [LARGE SCALE GENOMIC DNA]</scope>
    <source>
        <strain evidence="12">TK-2024</strain>
        <tissue evidence="12">Old leaves</tissue>
    </source>
</reference>
<dbReference type="PRINTS" id="PR00807">
    <property type="entry name" value="AMBALLERGEN"/>
</dbReference>
<name>A0ABR2BM13_9ROSI</name>
<accession>A0ABR2BM13</accession>
<dbReference type="Proteomes" id="UP001472677">
    <property type="component" value="Unassembled WGS sequence"/>
</dbReference>
<dbReference type="InterPro" id="IPR044730">
    <property type="entry name" value="RNase_H-like_dom_plant"/>
</dbReference>
<dbReference type="SMART" id="SM00656">
    <property type="entry name" value="Amb_all"/>
    <property type="match status" value="1"/>
</dbReference>
<evidence type="ECO:0000256" key="8">
    <source>
        <dbReference type="ARBA" id="ARBA00023180"/>
    </source>
</evidence>
<keyword evidence="9 10" id="KW-0456">Lyase</keyword>
<dbReference type="SUPFAM" id="SSF51126">
    <property type="entry name" value="Pectin lyase-like"/>
    <property type="match status" value="1"/>
</dbReference>